<dbReference type="Proteomes" id="UP000813215">
    <property type="component" value="Unassembled WGS sequence"/>
</dbReference>
<dbReference type="EMBL" id="JAHHHW010000036">
    <property type="protein sequence ID" value="MBW4430880.1"/>
    <property type="molecule type" value="Genomic_DNA"/>
</dbReference>
<keyword evidence="1" id="KW-0732">Signal</keyword>
<reference evidence="2" key="1">
    <citation type="submission" date="2021-05" db="EMBL/GenBank/DDBJ databases">
        <authorList>
            <person name="Pietrasiak N."/>
            <person name="Ward R."/>
            <person name="Stajich J.E."/>
            <person name="Kurbessoian T."/>
        </authorList>
    </citation>
    <scope>NUCLEOTIDE SEQUENCE</scope>
    <source>
        <strain evidence="2">HA4357-MV3</strain>
    </source>
</reference>
<evidence type="ECO:0000256" key="1">
    <source>
        <dbReference type="SAM" id="SignalP"/>
    </source>
</evidence>
<protein>
    <submittedName>
        <fullName evidence="2">Uncharacterized protein</fullName>
    </submittedName>
</protein>
<comment type="caution">
    <text evidence="2">The sequence shown here is derived from an EMBL/GenBank/DDBJ whole genome shotgun (WGS) entry which is preliminary data.</text>
</comment>
<reference evidence="2" key="2">
    <citation type="journal article" date="2022" name="Microbiol. Resour. Announc.">
        <title>Metagenome Sequencing to Explore Phylogenomics of Terrestrial Cyanobacteria.</title>
        <authorList>
            <person name="Ward R.D."/>
            <person name="Stajich J.E."/>
            <person name="Johansen J.R."/>
            <person name="Huntemann M."/>
            <person name="Clum A."/>
            <person name="Foster B."/>
            <person name="Foster B."/>
            <person name="Roux S."/>
            <person name="Palaniappan K."/>
            <person name="Varghese N."/>
            <person name="Mukherjee S."/>
            <person name="Reddy T.B.K."/>
            <person name="Daum C."/>
            <person name="Copeland A."/>
            <person name="Chen I.A."/>
            <person name="Ivanova N.N."/>
            <person name="Kyrpides N.C."/>
            <person name="Shapiro N."/>
            <person name="Eloe-Fadrosh E.A."/>
            <person name="Pietrasiak N."/>
        </authorList>
    </citation>
    <scope>NUCLEOTIDE SEQUENCE</scope>
    <source>
        <strain evidence="2">HA4357-MV3</strain>
    </source>
</reference>
<evidence type="ECO:0000313" key="2">
    <source>
        <dbReference type="EMBL" id="MBW4430880.1"/>
    </source>
</evidence>
<dbReference type="AlphaFoldDB" id="A0A9E3H648"/>
<sequence length="193" mass="19952">MKRILGIAFFLGTVAVGSLFTAPAKAIDANVNIKVSVPDILFLETYSDLTFDVNVDDLVMNATPDVIQTVSGNVDLATSVVDTLLGTGALPSFKTQPISVNGVEVYRVWGLGSVDGNISHNATYDDTDLAVAGSTTGSIVAVRATGPNATDPAPGLDYANAIKGNVDFTLDFTDTTQSGLHEGGILTVTATAE</sequence>
<feature type="chain" id="PRO_5039153993" evidence="1">
    <location>
        <begin position="27"/>
        <end position="193"/>
    </location>
</feature>
<feature type="signal peptide" evidence="1">
    <location>
        <begin position="1"/>
        <end position="26"/>
    </location>
</feature>
<gene>
    <name evidence="2" type="ORF">KME28_03815</name>
</gene>
<proteinExistence type="predicted"/>
<evidence type="ECO:0000313" key="3">
    <source>
        <dbReference type="Proteomes" id="UP000813215"/>
    </source>
</evidence>
<accession>A0A9E3H648</accession>
<name>A0A9E3H648_9NOST</name>
<organism evidence="2 3">
    <name type="scientific">Pelatocladus maniniholoensis HA4357-MV3</name>
    <dbReference type="NCBI Taxonomy" id="1117104"/>
    <lineage>
        <taxon>Bacteria</taxon>
        <taxon>Bacillati</taxon>
        <taxon>Cyanobacteriota</taxon>
        <taxon>Cyanophyceae</taxon>
        <taxon>Nostocales</taxon>
        <taxon>Nostocaceae</taxon>
        <taxon>Pelatocladus</taxon>
    </lineage>
</organism>